<reference evidence="2 3" key="1">
    <citation type="submission" date="2024-04" db="EMBL/GenBank/DDBJ databases">
        <title>Defined microbial consortia suppress multidrug-resistant proinflammatory Enterobacteriaceae via ecological control.</title>
        <authorList>
            <person name="Furuichi M."/>
            <person name="Kawaguchi T."/>
            <person name="Pust M."/>
            <person name="Yasuma K."/>
            <person name="Plichta D."/>
            <person name="Hasegawa N."/>
            <person name="Ohya T."/>
            <person name="Bhattarai S."/>
            <person name="Sasajima S."/>
            <person name="Aoto Y."/>
            <person name="Tuganbaev T."/>
            <person name="Yaginuma M."/>
            <person name="Ueda M."/>
            <person name="Okahashi N."/>
            <person name="Amafuji K."/>
            <person name="Kiridooshi Y."/>
            <person name="Sugita K."/>
            <person name="Strazar M."/>
            <person name="Skelly A."/>
            <person name="Suda W."/>
            <person name="Hattori M."/>
            <person name="Nakamoto N."/>
            <person name="Caballero S."/>
            <person name="Norman J."/>
            <person name="Olle B."/>
            <person name="Tanoue T."/>
            <person name="Arita M."/>
            <person name="Bucci V."/>
            <person name="Atarashi K."/>
            <person name="Xavier R."/>
            <person name="Honda K."/>
        </authorList>
    </citation>
    <scope>NUCLEOTIDE SEQUENCE [LARGE SCALE GENOMIC DNA]</scope>
    <source>
        <strain evidence="3">k04-0078-D8-1</strain>
    </source>
</reference>
<name>A0ABQ0B5C8_9FIRM</name>
<evidence type="ECO:0000259" key="1">
    <source>
        <dbReference type="Pfam" id="PF08845"/>
    </source>
</evidence>
<gene>
    <name evidence="2" type="ORF">K040078D81_07790</name>
</gene>
<dbReference type="EMBL" id="BAABYW010000001">
    <property type="protein sequence ID" value="GAA6406662.1"/>
    <property type="molecule type" value="Genomic_DNA"/>
</dbReference>
<evidence type="ECO:0000313" key="3">
    <source>
        <dbReference type="Proteomes" id="UP001600943"/>
    </source>
</evidence>
<organism evidence="2 3">
    <name type="scientific">Blautia hominis</name>
    <dbReference type="NCBI Taxonomy" id="2025493"/>
    <lineage>
        <taxon>Bacteria</taxon>
        <taxon>Bacillati</taxon>
        <taxon>Bacillota</taxon>
        <taxon>Clostridia</taxon>
        <taxon>Lachnospirales</taxon>
        <taxon>Lachnospiraceae</taxon>
        <taxon>Blautia</taxon>
    </lineage>
</organism>
<accession>A0ABQ0B5C8</accession>
<proteinExistence type="predicted"/>
<dbReference type="RefSeq" id="WP_089774645.1">
    <property type="nucleotide sequence ID" value="NZ_BAABYW010000001.1"/>
</dbReference>
<feature type="domain" description="Toxin SymE-like" evidence="1">
    <location>
        <begin position="18"/>
        <end position="64"/>
    </location>
</feature>
<keyword evidence="3" id="KW-1185">Reference proteome</keyword>
<dbReference type="Proteomes" id="UP001600943">
    <property type="component" value="Unassembled WGS sequence"/>
</dbReference>
<dbReference type="InterPro" id="IPR014944">
    <property type="entry name" value="Toxin_SymE-like"/>
</dbReference>
<sequence>MKSKKMKVLYSARARQAQYVWGRESYYTATPKISMEGKWLEALGFHIGDAIEVSYEDNCIRITPAPQPVMVCEPQAPYGEAPGKRKAKK</sequence>
<evidence type="ECO:0000313" key="2">
    <source>
        <dbReference type="EMBL" id="GAA6406662.1"/>
    </source>
</evidence>
<dbReference type="Pfam" id="PF08845">
    <property type="entry name" value="SymE_toxin"/>
    <property type="match status" value="1"/>
</dbReference>
<comment type="caution">
    <text evidence="2">The sequence shown here is derived from an EMBL/GenBank/DDBJ whole genome shotgun (WGS) entry which is preliminary data.</text>
</comment>
<protein>
    <recommendedName>
        <fullName evidence="1">Toxin SymE-like domain-containing protein</fullName>
    </recommendedName>
</protein>